<evidence type="ECO:0000256" key="2">
    <source>
        <dbReference type="ARBA" id="ARBA00022723"/>
    </source>
</evidence>
<feature type="binding site" evidence="7">
    <location>
        <position position="324"/>
    </location>
    <ligand>
        <name>Zn(2+)</name>
        <dbReference type="ChEBI" id="CHEBI:29105"/>
    </ligand>
</feature>
<evidence type="ECO:0000313" key="10">
    <source>
        <dbReference type="Proteomes" id="UP000199476"/>
    </source>
</evidence>
<dbReference type="Pfam" id="PF01979">
    <property type="entry name" value="Amidohydro_1"/>
    <property type="match status" value="1"/>
</dbReference>
<dbReference type="PANTHER" id="PTHR42752">
    <property type="entry name" value="IMIDAZOLONEPROPIONASE"/>
    <property type="match status" value="1"/>
</dbReference>
<keyword evidence="5 7" id="KW-0862">Zinc</keyword>
<dbReference type="InterPro" id="IPR032466">
    <property type="entry name" value="Metal_Hydrolase"/>
</dbReference>
<feature type="binding site" evidence="7">
    <location>
        <position position="89"/>
    </location>
    <ligand>
        <name>4-imidazolone-5-propanoate</name>
        <dbReference type="ChEBI" id="CHEBI:77893"/>
    </ligand>
</feature>
<dbReference type="GO" id="GO:0005737">
    <property type="term" value="C:cytoplasm"/>
    <property type="evidence" value="ECO:0007669"/>
    <property type="project" value="UniProtKB-SubCell"/>
</dbReference>
<comment type="similarity">
    <text evidence="7">Belongs to the metallo-dependent hydrolases superfamily. HutI family.</text>
</comment>
<feature type="binding site" evidence="7">
    <location>
        <position position="82"/>
    </location>
    <ligand>
        <name>Fe(3+)</name>
        <dbReference type="ChEBI" id="CHEBI:29034"/>
    </ligand>
</feature>
<accession>A0A1G9RGS6</accession>
<dbReference type="CDD" id="cd01296">
    <property type="entry name" value="Imidazolone-5PH"/>
    <property type="match status" value="1"/>
</dbReference>
<evidence type="ECO:0000256" key="5">
    <source>
        <dbReference type="ARBA" id="ARBA00022833"/>
    </source>
</evidence>
<evidence type="ECO:0000256" key="1">
    <source>
        <dbReference type="ARBA" id="ARBA00012864"/>
    </source>
</evidence>
<protein>
    <recommendedName>
        <fullName evidence="1 7">Imidazolonepropionase</fullName>
        <ecNumber evidence="1 7">3.5.2.7</ecNumber>
    </recommendedName>
    <alternativeName>
        <fullName evidence="7">Imidazolone-5-propionate hydrolase</fullName>
    </alternativeName>
</protein>
<comment type="cofactor">
    <cofactor evidence="7">
        <name>Zn(2+)</name>
        <dbReference type="ChEBI" id="CHEBI:29105"/>
    </cofactor>
    <cofactor evidence="7">
        <name>Fe(3+)</name>
        <dbReference type="ChEBI" id="CHEBI:29034"/>
    </cofactor>
    <text evidence="7">Binds 1 zinc or iron ion per subunit.</text>
</comment>
<dbReference type="EC" id="3.5.2.7" evidence="1 7"/>
<feature type="binding site" evidence="7">
    <location>
        <position position="152"/>
    </location>
    <ligand>
        <name>4-imidazolone-5-propanoate</name>
        <dbReference type="ChEBI" id="CHEBI:77893"/>
    </ligand>
</feature>
<keyword evidence="10" id="KW-1185">Reference proteome</keyword>
<comment type="function">
    <text evidence="7">Catalyzes the hydrolytic cleavage of the carbon-nitrogen bond in imidazolone-5-propanoate to yield N-formimidoyl-L-glutamate. It is the third step in the universal histidine degradation pathway.</text>
</comment>
<comment type="subcellular location">
    <subcellularLocation>
        <location evidence="7">Cytoplasm</location>
    </subcellularLocation>
</comment>
<dbReference type="InterPro" id="IPR005920">
    <property type="entry name" value="HutI"/>
</dbReference>
<feature type="binding site" evidence="7">
    <location>
        <position position="328"/>
    </location>
    <ligand>
        <name>N-formimidoyl-L-glutamate</name>
        <dbReference type="ChEBI" id="CHEBI:58928"/>
    </ligand>
</feature>
<feature type="binding site" evidence="7">
    <location>
        <position position="329"/>
    </location>
    <ligand>
        <name>4-imidazolone-5-propanoate</name>
        <dbReference type="ChEBI" id="CHEBI:77893"/>
    </ligand>
</feature>
<dbReference type="NCBIfam" id="TIGR01224">
    <property type="entry name" value="hutI"/>
    <property type="match status" value="1"/>
</dbReference>
<feature type="binding site" evidence="7">
    <location>
        <position position="80"/>
    </location>
    <ligand>
        <name>Zn(2+)</name>
        <dbReference type="ChEBI" id="CHEBI:29105"/>
    </ligand>
</feature>
<keyword evidence="3 7" id="KW-0378">Hydrolase</keyword>
<evidence type="ECO:0000256" key="4">
    <source>
        <dbReference type="ARBA" id="ARBA00022808"/>
    </source>
</evidence>
<dbReference type="STRING" id="321763.SAMN04488692_1226"/>
<feature type="binding site" evidence="7">
    <location>
        <position position="324"/>
    </location>
    <ligand>
        <name>Fe(3+)</name>
        <dbReference type="ChEBI" id="CHEBI:29034"/>
    </ligand>
</feature>
<evidence type="ECO:0000256" key="3">
    <source>
        <dbReference type="ARBA" id="ARBA00022801"/>
    </source>
</evidence>
<dbReference type="PANTHER" id="PTHR42752:SF1">
    <property type="entry name" value="IMIDAZOLONEPROPIONASE-RELATED"/>
    <property type="match status" value="1"/>
</dbReference>
<dbReference type="Gene3D" id="3.20.20.140">
    <property type="entry name" value="Metal-dependent hydrolases"/>
    <property type="match status" value="1"/>
</dbReference>
<dbReference type="GO" id="GO:0008270">
    <property type="term" value="F:zinc ion binding"/>
    <property type="evidence" value="ECO:0007669"/>
    <property type="project" value="UniProtKB-UniRule"/>
</dbReference>
<dbReference type="GO" id="GO:0005506">
    <property type="term" value="F:iron ion binding"/>
    <property type="evidence" value="ECO:0007669"/>
    <property type="project" value="UniProtKB-UniRule"/>
</dbReference>
<keyword evidence="6 7" id="KW-0408">Iron</keyword>
<feature type="binding site" evidence="7">
    <location>
        <position position="253"/>
    </location>
    <ligand>
        <name>4-imidazolone-5-propanoate</name>
        <dbReference type="ChEBI" id="CHEBI:77893"/>
    </ligand>
</feature>
<evidence type="ECO:0000313" key="9">
    <source>
        <dbReference type="EMBL" id="SDM22522.1"/>
    </source>
</evidence>
<gene>
    <name evidence="7" type="primary">hutI</name>
    <name evidence="9" type="ORF">SAMN04488692_1226</name>
</gene>
<feature type="binding site" evidence="7">
    <location>
        <position position="185"/>
    </location>
    <ligand>
        <name>4-imidazolone-5-propanoate</name>
        <dbReference type="ChEBI" id="CHEBI:77893"/>
    </ligand>
</feature>
<dbReference type="Proteomes" id="UP000199476">
    <property type="component" value="Unassembled WGS sequence"/>
</dbReference>
<dbReference type="OrthoDB" id="9776455at2"/>
<keyword evidence="4 7" id="KW-0369">Histidine metabolism</keyword>
<organism evidence="9 10">
    <name type="scientific">Halarsenatibacter silvermanii</name>
    <dbReference type="NCBI Taxonomy" id="321763"/>
    <lineage>
        <taxon>Bacteria</taxon>
        <taxon>Bacillati</taxon>
        <taxon>Bacillota</taxon>
        <taxon>Clostridia</taxon>
        <taxon>Halanaerobiales</taxon>
        <taxon>Halarsenatibacteraceae</taxon>
        <taxon>Halarsenatibacter</taxon>
    </lineage>
</organism>
<evidence type="ECO:0000259" key="8">
    <source>
        <dbReference type="Pfam" id="PF01979"/>
    </source>
</evidence>
<evidence type="ECO:0000256" key="7">
    <source>
        <dbReference type="HAMAP-Rule" id="MF_00372"/>
    </source>
</evidence>
<comment type="pathway">
    <text evidence="7">Amino-acid degradation; L-histidine degradation into L-glutamate; N-formimidoyl-L-glutamate from L-histidine: step 3/3.</text>
</comment>
<evidence type="ECO:0000256" key="6">
    <source>
        <dbReference type="ARBA" id="ARBA00023004"/>
    </source>
</evidence>
<feature type="binding site" evidence="7">
    <location>
        <position position="80"/>
    </location>
    <ligand>
        <name>Fe(3+)</name>
        <dbReference type="ChEBI" id="CHEBI:29034"/>
    </ligand>
</feature>
<feature type="binding site" evidence="7">
    <location>
        <position position="250"/>
    </location>
    <ligand>
        <name>Fe(3+)</name>
        <dbReference type="ChEBI" id="CHEBI:29034"/>
    </ligand>
</feature>
<dbReference type="EMBL" id="FNGO01000022">
    <property type="protein sequence ID" value="SDM22522.1"/>
    <property type="molecule type" value="Genomic_DNA"/>
</dbReference>
<feature type="domain" description="Amidohydrolase-related" evidence="8">
    <location>
        <begin position="72"/>
        <end position="411"/>
    </location>
</feature>
<dbReference type="InterPro" id="IPR006680">
    <property type="entry name" value="Amidohydro-rel"/>
</dbReference>
<reference evidence="9 10" key="1">
    <citation type="submission" date="2016-10" db="EMBL/GenBank/DDBJ databases">
        <authorList>
            <person name="de Groot N.N."/>
        </authorList>
    </citation>
    <scope>NUCLEOTIDE SEQUENCE [LARGE SCALE GENOMIC DNA]</scope>
    <source>
        <strain evidence="9 10">SLAS-1</strain>
    </source>
</reference>
<name>A0A1G9RGS6_9FIRM</name>
<dbReference type="InterPro" id="IPR011059">
    <property type="entry name" value="Metal-dep_hydrolase_composite"/>
</dbReference>
<dbReference type="GO" id="GO:0019556">
    <property type="term" value="P:L-histidine catabolic process to glutamate and formamide"/>
    <property type="evidence" value="ECO:0007669"/>
    <property type="project" value="UniProtKB-UniRule"/>
</dbReference>
<feature type="binding site" evidence="7">
    <location>
        <position position="152"/>
    </location>
    <ligand>
        <name>N-formimidoyl-L-glutamate</name>
        <dbReference type="ChEBI" id="CHEBI:58928"/>
    </ligand>
</feature>
<feature type="binding site" evidence="7">
    <location>
        <position position="250"/>
    </location>
    <ligand>
        <name>Zn(2+)</name>
        <dbReference type="ChEBI" id="CHEBI:29105"/>
    </ligand>
</feature>
<dbReference type="AlphaFoldDB" id="A0A1G9RGS6"/>
<dbReference type="SUPFAM" id="SSF51556">
    <property type="entry name" value="Metallo-dependent hydrolases"/>
    <property type="match status" value="1"/>
</dbReference>
<dbReference type="SUPFAM" id="SSF51338">
    <property type="entry name" value="Composite domain of metallo-dependent hydrolases"/>
    <property type="match status" value="1"/>
</dbReference>
<keyword evidence="7" id="KW-0963">Cytoplasm</keyword>
<dbReference type="FunFam" id="3.20.20.140:FF:000007">
    <property type="entry name" value="Imidazolonepropionase"/>
    <property type="match status" value="1"/>
</dbReference>
<sequence length="412" mass="44506">MSEMIIANIGELATPQGTAARRGEAVNELKIIENAAVKIKDERIEKAGPEEEIIPGKDSCTCRIIDARGKAVVPGFVDPHTHFIFAGSRADEFSWRLQGVSYQEIMARGGGIVNTVDDTRQASARKLYSLGRKRLDNMLDLGITTVEGKSGYGLDKETEIRQLEVMKALNRDHPVDVASTFMGAHALPAEYENSSDEFIDFMIEEVLPEVADKNLAEFCDVFCEEKAFSVEESRKMLEAAEKAGLAPKIHADEITPLGGAELAAEVGAVSAEHLLKISPAGIEALSAEDVVAVLLPLTAFSLQEEYAPGRKMIDQNVPVALATDFNPGSCYTQSLPLLIAAACLYMDFTPAEALTAVTLNAAAALNRAEEIGSLEAGKQADMLILDAPSYRHLPYQIGTNLVETVIKKGELI</sequence>
<dbReference type="UniPathway" id="UPA00379">
    <property type="reaction ID" value="UER00551"/>
</dbReference>
<dbReference type="Gene3D" id="2.30.40.10">
    <property type="entry name" value="Urease, subunit C, domain 1"/>
    <property type="match status" value="1"/>
</dbReference>
<feature type="binding site" evidence="7">
    <location>
        <position position="326"/>
    </location>
    <ligand>
        <name>N-formimidoyl-L-glutamate</name>
        <dbReference type="ChEBI" id="CHEBI:58928"/>
    </ligand>
</feature>
<comment type="catalytic activity">
    <reaction evidence="7">
        <text>4-imidazolone-5-propanoate + H2O = N-formimidoyl-L-glutamate</text>
        <dbReference type="Rhea" id="RHEA:23660"/>
        <dbReference type="ChEBI" id="CHEBI:15377"/>
        <dbReference type="ChEBI" id="CHEBI:58928"/>
        <dbReference type="ChEBI" id="CHEBI:77893"/>
        <dbReference type="EC" id="3.5.2.7"/>
    </reaction>
</comment>
<proteinExistence type="inferred from homology"/>
<feature type="binding site" evidence="7">
    <location>
        <position position="82"/>
    </location>
    <ligand>
        <name>Zn(2+)</name>
        <dbReference type="ChEBI" id="CHEBI:29105"/>
    </ligand>
</feature>
<dbReference type="GO" id="GO:0019557">
    <property type="term" value="P:L-histidine catabolic process to glutamate and formate"/>
    <property type="evidence" value="ECO:0007669"/>
    <property type="project" value="UniProtKB-UniPathway"/>
</dbReference>
<keyword evidence="2 7" id="KW-0479">Metal-binding</keyword>
<dbReference type="GO" id="GO:0050480">
    <property type="term" value="F:imidazolonepropionase activity"/>
    <property type="evidence" value="ECO:0007669"/>
    <property type="project" value="UniProtKB-UniRule"/>
</dbReference>
<dbReference type="HAMAP" id="MF_00372">
    <property type="entry name" value="HutI"/>
    <property type="match status" value="1"/>
</dbReference>